<organism evidence="2 3">
    <name type="scientific">Podospora didyma</name>
    <dbReference type="NCBI Taxonomy" id="330526"/>
    <lineage>
        <taxon>Eukaryota</taxon>
        <taxon>Fungi</taxon>
        <taxon>Dikarya</taxon>
        <taxon>Ascomycota</taxon>
        <taxon>Pezizomycotina</taxon>
        <taxon>Sordariomycetes</taxon>
        <taxon>Sordariomycetidae</taxon>
        <taxon>Sordariales</taxon>
        <taxon>Podosporaceae</taxon>
        <taxon>Podospora</taxon>
    </lineage>
</organism>
<accession>A0AAE0P690</accession>
<dbReference type="Pfam" id="PF00856">
    <property type="entry name" value="SET"/>
    <property type="match status" value="1"/>
</dbReference>
<gene>
    <name evidence="2" type="ORF">B0H63DRAFT_555359</name>
</gene>
<feature type="domain" description="SET" evidence="1">
    <location>
        <begin position="19"/>
        <end position="231"/>
    </location>
</feature>
<dbReference type="InterPro" id="IPR001214">
    <property type="entry name" value="SET_dom"/>
</dbReference>
<dbReference type="AlphaFoldDB" id="A0AAE0P690"/>
<dbReference type="PROSITE" id="PS50280">
    <property type="entry name" value="SET"/>
    <property type="match status" value="1"/>
</dbReference>
<proteinExistence type="predicted"/>
<dbReference type="Proteomes" id="UP001285441">
    <property type="component" value="Unassembled WGS sequence"/>
</dbReference>
<dbReference type="PANTHER" id="PTHR13271">
    <property type="entry name" value="UNCHARACTERIZED PUTATIVE METHYLTRANSFERASE"/>
    <property type="match status" value="1"/>
</dbReference>
<dbReference type="InterPro" id="IPR044429">
    <property type="entry name" value="SETD4_SET"/>
</dbReference>
<dbReference type="SUPFAM" id="SSF82199">
    <property type="entry name" value="SET domain"/>
    <property type="match status" value="1"/>
</dbReference>
<evidence type="ECO:0000259" key="1">
    <source>
        <dbReference type="PROSITE" id="PS50280"/>
    </source>
</evidence>
<dbReference type="GO" id="GO:0016279">
    <property type="term" value="F:protein-lysine N-methyltransferase activity"/>
    <property type="evidence" value="ECO:0007669"/>
    <property type="project" value="InterPro"/>
</dbReference>
<dbReference type="InterPro" id="IPR046341">
    <property type="entry name" value="SET_dom_sf"/>
</dbReference>
<keyword evidence="3" id="KW-1185">Reference proteome</keyword>
<sequence length="387" mass="44358">MDAYSELLLWASTKGIKLDGIEPRQIPGRGVGIVAARAIKTEEKILQVPTSTLRTLETVPSRITKRLPKNLTVHGILAADLALDPSPSKLYARWNAVIPTREDVWDSMPLTWDAQLQEFLPRTARNLLRKQLAKFERDWAAVKTAFSHDDSSTVSRDDYLYAWLLVNTRTFYHETERTKKLSRDDRMIMQPVADLFNHADQGCNVSFDPSAFTIAADREYAEGEEVYISYGNHSNDFLLTEYGFVLSENRWDEVCLDDALLPELSTRQKGYLEESGFLGNYMLDDKTVCYRTQVALRLMCTPLAEWRRFVDFGDDDDGCGGRSSRHQDKADRLLVSILREYEMKAMKTIRDLGELEGVGRASQRAMLSQRWRQIRGLIDRTITRLES</sequence>
<name>A0AAE0P690_9PEZI</name>
<reference evidence="2" key="1">
    <citation type="journal article" date="2023" name="Mol. Phylogenet. Evol.">
        <title>Genome-scale phylogeny and comparative genomics of the fungal order Sordariales.</title>
        <authorList>
            <person name="Hensen N."/>
            <person name="Bonometti L."/>
            <person name="Westerberg I."/>
            <person name="Brannstrom I.O."/>
            <person name="Guillou S."/>
            <person name="Cros-Aarteil S."/>
            <person name="Calhoun S."/>
            <person name="Haridas S."/>
            <person name="Kuo A."/>
            <person name="Mondo S."/>
            <person name="Pangilinan J."/>
            <person name="Riley R."/>
            <person name="LaButti K."/>
            <person name="Andreopoulos B."/>
            <person name="Lipzen A."/>
            <person name="Chen C."/>
            <person name="Yan M."/>
            <person name="Daum C."/>
            <person name="Ng V."/>
            <person name="Clum A."/>
            <person name="Steindorff A."/>
            <person name="Ohm R.A."/>
            <person name="Martin F."/>
            <person name="Silar P."/>
            <person name="Natvig D.O."/>
            <person name="Lalanne C."/>
            <person name="Gautier V."/>
            <person name="Ament-Velasquez S.L."/>
            <person name="Kruys A."/>
            <person name="Hutchinson M.I."/>
            <person name="Powell A.J."/>
            <person name="Barry K."/>
            <person name="Miller A.N."/>
            <person name="Grigoriev I.V."/>
            <person name="Debuchy R."/>
            <person name="Gladieux P."/>
            <person name="Hiltunen Thoren M."/>
            <person name="Johannesson H."/>
        </authorList>
    </citation>
    <scope>NUCLEOTIDE SEQUENCE</scope>
    <source>
        <strain evidence="2">CBS 232.78</strain>
    </source>
</reference>
<comment type="caution">
    <text evidence="2">The sequence shown here is derived from an EMBL/GenBank/DDBJ whole genome shotgun (WGS) entry which is preliminary data.</text>
</comment>
<dbReference type="EMBL" id="JAULSW010000001">
    <property type="protein sequence ID" value="KAK3394094.1"/>
    <property type="molecule type" value="Genomic_DNA"/>
</dbReference>
<dbReference type="InterPro" id="IPR050600">
    <property type="entry name" value="SETD3_SETD6_MTase"/>
</dbReference>
<reference evidence="2" key="2">
    <citation type="submission" date="2023-06" db="EMBL/GenBank/DDBJ databases">
        <authorList>
            <consortium name="Lawrence Berkeley National Laboratory"/>
            <person name="Haridas S."/>
            <person name="Hensen N."/>
            <person name="Bonometti L."/>
            <person name="Westerberg I."/>
            <person name="Brannstrom I.O."/>
            <person name="Guillou S."/>
            <person name="Cros-Aarteil S."/>
            <person name="Calhoun S."/>
            <person name="Kuo A."/>
            <person name="Mondo S."/>
            <person name="Pangilinan J."/>
            <person name="Riley R."/>
            <person name="LaButti K."/>
            <person name="Andreopoulos B."/>
            <person name="Lipzen A."/>
            <person name="Chen C."/>
            <person name="Yanf M."/>
            <person name="Daum C."/>
            <person name="Ng V."/>
            <person name="Clum A."/>
            <person name="Steindorff A."/>
            <person name="Ohm R."/>
            <person name="Martin F."/>
            <person name="Silar P."/>
            <person name="Natvig D."/>
            <person name="Lalanne C."/>
            <person name="Gautier V."/>
            <person name="Ament-velasquez S.L."/>
            <person name="Kruys A."/>
            <person name="Hutchinson M.I."/>
            <person name="Powell A.J."/>
            <person name="Barry K."/>
            <person name="Miller A.N."/>
            <person name="Grigoriev I.V."/>
            <person name="Debuchy R."/>
            <person name="Gladieux P."/>
            <person name="Thoren M.H."/>
            <person name="Johannesson H."/>
        </authorList>
    </citation>
    <scope>NUCLEOTIDE SEQUENCE</scope>
    <source>
        <strain evidence="2">CBS 232.78</strain>
    </source>
</reference>
<dbReference type="CDD" id="cd19177">
    <property type="entry name" value="SET_SETD4"/>
    <property type="match status" value="1"/>
</dbReference>
<evidence type="ECO:0000313" key="2">
    <source>
        <dbReference type="EMBL" id="KAK3394094.1"/>
    </source>
</evidence>
<evidence type="ECO:0000313" key="3">
    <source>
        <dbReference type="Proteomes" id="UP001285441"/>
    </source>
</evidence>
<dbReference type="PANTHER" id="PTHR13271:SF137">
    <property type="entry name" value="SET DOMAIN-CONTAINING PROTEIN"/>
    <property type="match status" value="1"/>
</dbReference>
<protein>
    <recommendedName>
        <fullName evidence="1">SET domain-containing protein</fullName>
    </recommendedName>
</protein>
<dbReference type="Gene3D" id="3.90.1410.10">
    <property type="entry name" value="set domain protein methyltransferase, domain 1"/>
    <property type="match status" value="1"/>
</dbReference>